<accession>A0A0R3UNP8</accession>
<sequence>MLEVRDFPNEYLWRRLESLVECMVSESQGIPIRNVKNFMSVIPSVFSGSDVVLWFMVHAGADDVSEAVHLASRISAMGYLFPIDDHTMAVKNDGHTYYRFQTPCLYPSRSPEADTVDYAVYLCKRTMQNKHRLELADFEAERLASLQSLYYHKWEFIYMQAEAEMKVDRKRDKSERVVLESQEAAFWDVHRPAPGCVNTTEVDMRKLCRAKRPKKTGLCAGRLYPVAFPIPVAAGPAGALLFSVLEGLSPAERLTKLRASTHKRIKASKAIETLQNYCDQYFDFDSLLCCAMTSVTPGLSGVDVGGGGVGGGGGGGGGIGAGSGSAKGASVPAGGGPGAGATTVPHLLLPRKTSAGFSSAHSAVVNLALGPNPPSLSTGEAQLDWFGQSNPWISDNAAAAENYWGSALAFGGAGGGGVGNACGAQVGELSIPRVKRWSFSFHELLKDPFGRARFQRWLEKEFAAENLMFWQECQDLKSAPLRELPSRIQFIYSQYLSLTAPEPVNVDSKVREAVFRRLGLLLNQEEAAMSQGDPATAAITGENSLPAKVVGAGASHIDRYCFEEAEEQIFQLMKSDSYCRFLRSDIYRELFASTRKKQSKKHRVAGGVGNASAVFATSD</sequence>
<evidence type="ECO:0000259" key="3">
    <source>
        <dbReference type="PROSITE" id="PS50186"/>
    </source>
</evidence>
<feature type="domain" description="DEP" evidence="3">
    <location>
        <begin position="26"/>
        <end position="102"/>
    </location>
</feature>
<dbReference type="GO" id="GO:0005096">
    <property type="term" value="F:GTPase activator activity"/>
    <property type="evidence" value="ECO:0007669"/>
    <property type="project" value="TreeGrafter"/>
</dbReference>
<evidence type="ECO:0000313" key="6">
    <source>
        <dbReference type="WBParaSite" id="MCU_008843-RB"/>
    </source>
</evidence>
<dbReference type="InterPro" id="IPR036284">
    <property type="entry name" value="GGL_sf"/>
</dbReference>
<reference evidence="4 5" key="1">
    <citation type="submission" date="2018-10" db="EMBL/GenBank/DDBJ databases">
        <authorList>
            <consortium name="Pathogen Informatics"/>
        </authorList>
    </citation>
    <scope>NUCLEOTIDE SEQUENCE [LARGE SCALE GENOMIC DNA]</scope>
</reference>
<name>A0A0R3UNP8_MESCO</name>
<dbReference type="InterPro" id="IPR040759">
    <property type="entry name" value="RGS_DHEX"/>
</dbReference>
<dbReference type="STRING" id="53468.A0A0R3UNP8"/>
<organism evidence="4 5">
    <name type="scientific">Mesocestoides corti</name>
    <name type="common">Flatworm</name>
    <dbReference type="NCBI Taxonomy" id="53468"/>
    <lineage>
        <taxon>Eukaryota</taxon>
        <taxon>Metazoa</taxon>
        <taxon>Spiralia</taxon>
        <taxon>Lophotrochozoa</taxon>
        <taxon>Platyhelminthes</taxon>
        <taxon>Cestoda</taxon>
        <taxon>Eucestoda</taxon>
        <taxon>Cyclophyllidea</taxon>
        <taxon>Mesocestoididae</taxon>
        <taxon>Mesocestoides</taxon>
    </lineage>
</organism>
<dbReference type="GO" id="GO:0043005">
    <property type="term" value="C:neuron projection"/>
    <property type="evidence" value="ECO:0007669"/>
    <property type="project" value="TreeGrafter"/>
</dbReference>
<dbReference type="InterPro" id="IPR000591">
    <property type="entry name" value="DEP_dom"/>
</dbReference>
<dbReference type="Pfam" id="PF18148">
    <property type="entry name" value="RGS_DHEX"/>
    <property type="match status" value="1"/>
</dbReference>
<dbReference type="GO" id="GO:0008277">
    <property type="term" value="P:regulation of G protein-coupled receptor signaling pathway"/>
    <property type="evidence" value="ECO:0007669"/>
    <property type="project" value="InterPro"/>
</dbReference>
<dbReference type="FunFam" id="1.10.1240.60:FF:000001">
    <property type="entry name" value="Regulator of G-protein signaling 6"/>
    <property type="match status" value="1"/>
</dbReference>
<evidence type="ECO:0000256" key="1">
    <source>
        <dbReference type="ARBA" id="ARBA00022700"/>
    </source>
</evidence>
<dbReference type="Pfam" id="PF00615">
    <property type="entry name" value="RGS"/>
    <property type="match status" value="1"/>
</dbReference>
<dbReference type="EMBL" id="UXSR01005722">
    <property type="protein sequence ID" value="VDD83431.1"/>
    <property type="molecule type" value="Genomic_DNA"/>
</dbReference>
<dbReference type="SUPFAM" id="SSF48670">
    <property type="entry name" value="Transducin (heterotrimeric G protein), gamma chain"/>
    <property type="match status" value="1"/>
</dbReference>
<dbReference type="PROSITE" id="PS50186">
    <property type="entry name" value="DEP"/>
    <property type="match status" value="1"/>
</dbReference>
<dbReference type="PANTHER" id="PTHR45746">
    <property type="entry name" value="LP21163P"/>
    <property type="match status" value="1"/>
</dbReference>
<dbReference type="InterPro" id="IPR036388">
    <property type="entry name" value="WH-like_DNA-bd_sf"/>
</dbReference>
<keyword evidence="1" id="KW-0734">Signal transduction inhibitor</keyword>
<dbReference type="SUPFAM" id="SSF48097">
    <property type="entry name" value="Regulator of G-protein signaling, RGS"/>
    <property type="match status" value="1"/>
</dbReference>
<dbReference type="PROSITE" id="PS50132">
    <property type="entry name" value="RGS"/>
    <property type="match status" value="1"/>
</dbReference>
<dbReference type="Proteomes" id="UP000267029">
    <property type="component" value="Unassembled WGS sequence"/>
</dbReference>
<dbReference type="Gene3D" id="1.10.1240.60">
    <property type="match status" value="1"/>
</dbReference>
<dbReference type="InterPro" id="IPR047017">
    <property type="entry name" value="RGS6/7/9/11_DHEX_sf"/>
</dbReference>
<dbReference type="SMART" id="SM00315">
    <property type="entry name" value="RGS"/>
    <property type="match status" value="1"/>
</dbReference>
<dbReference type="WBParaSite" id="MCU_008843-RB">
    <property type="protein sequence ID" value="MCU_008843-RB"/>
    <property type="gene ID" value="MCU_008843"/>
</dbReference>
<keyword evidence="5" id="KW-1185">Reference proteome</keyword>
<dbReference type="GO" id="GO:0035556">
    <property type="term" value="P:intracellular signal transduction"/>
    <property type="evidence" value="ECO:0007669"/>
    <property type="project" value="InterPro"/>
</dbReference>
<dbReference type="InterPro" id="IPR016137">
    <property type="entry name" value="RGS"/>
</dbReference>
<dbReference type="InterPro" id="IPR036390">
    <property type="entry name" value="WH_DNA-bd_sf"/>
</dbReference>
<dbReference type="Gene3D" id="1.10.167.10">
    <property type="entry name" value="Regulator of G-protein Signalling 4, domain 2"/>
    <property type="match status" value="1"/>
</dbReference>
<dbReference type="PRINTS" id="PR01301">
    <property type="entry name" value="RGSPROTEIN"/>
</dbReference>
<proteinExistence type="predicted"/>
<dbReference type="PANTHER" id="PTHR45746:SF6">
    <property type="entry name" value="LP21163P"/>
    <property type="match status" value="1"/>
</dbReference>
<dbReference type="InterPro" id="IPR047016">
    <property type="entry name" value="RGS6/7/9/11"/>
</dbReference>
<dbReference type="SUPFAM" id="SSF46785">
    <property type="entry name" value="Winged helix' DNA-binding domain"/>
    <property type="match status" value="1"/>
</dbReference>
<evidence type="ECO:0000313" key="5">
    <source>
        <dbReference type="Proteomes" id="UP000267029"/>
    </source>
</evidence>
<evidence type="ECO:0000313" key="4">
    <source>
        <dbReference type="EMBL" id="VDD83431.1"/>
    </source>
</evidence>
<dbReference type="SMART" id="SM00049">
    <property type="entry name" value="DEP"/>
    <property type="match status" value="1"/>
</dbReference>
<reference evidence="6" key="2">
    <citation type="submission" date="2019-11" db="UniProtKB">
        <authorList>
            <consortium name="WormBaseParasite"/>
        </authorList>
    </citation>
    <scope>IDENTIFICATION</scope>
</reference>
<dbReference type="Pfam" id="PF00610">
    <property type="entry name" value="DEP"/>
    <property type="match status" value="1"/>
</dbReference>
<dbReference type="OrthoDB" id="196547at2759"/>
<gene>
    <name evidence="4" type="ORF">MCOS_LOCUS9434</name>
</gene>
<dbReference type="GO" id="GO:0007186">
    <property type="term" value="P:G protein-coupled receptor signaling pathway"/>
    <property type="evidence" value="ECO:0007669"/>
    <property type="project" value="InterPro"/>
</dbReference>
<feature type="domain" description="RGS" evidence="2">
    <location>
        <begin position="440"/>
        <end position="591"/>
    </location>
</feature>
<dbReference type="InterPro" id="IPR044926">
    <property type="entry name" value="RGS_subdomain_2"/>
</dbReference>
<dbReference type="CDD" id="cd04450">
    <property type="entry name" value="DEP_RGS7-like"/>
    <property type="match status" value="1"/>
</dbReference>
<dbReference type="InterPro" id="IPR036305">
    <property type="entry name" value="RGS_sf"/>
</dbReference>
<dbReference type="AlphaFoldDB" id="A0A0R3UNP8"/>
<dbReference type="Gene3D" id="1.10.10.10">
    <property type="entry name" value="Winged helix-like DNA-binding domain superfamily/Winged helix DNA-binding domain"/>
    <property type="match status" value="1"/>
</dbReference>
<evidence type="ECO:0000259" key="2">
    <source>
        <dbReference type="PROSITE" id="PS50132"/>
    </source>
</evidence>
<dbReference type="GO" id="GO:0005737">
    <property type="term" value="C:cytoplasm"/>
    <property type="evidence" value="ECO:0007669"/>
    <property type="project" value="TreeGrafter"/>
</dbReference>
<protein>
    <submittedName>
        <fullName evidence="6">RGS domain-containing protein</fullName>
    </submittedName>
</protein>
<dbReference type="GO" id="GO:0009968">
    <property type="term" value="P:negative regulation of signal transduction"/>
    <property type="evidence" value="ECO:0007669"/>
    <property type="project" value="UniProtKB-KW"/>
</dbReference>